<accession>A0A7G3GC52</accession>
<dbReference type="EMBL" id="CP025781">
    <property type="protein sequence ID" value="QBC44734.1"/>
    <property type="molecule type" value="Genomic_DNA"/>
</dbReference>
<keyword evidence="2" id="KW-1185">Reference proteome</keyword>
<name>A0A7G3GC52_9NEIS</name>
<protein>
    <submittedName>
        <fullName evidence="1">Uncharacterized protein</fullName>
    </submittedName>
</protein>
<organism evidence="1 2">
    <name type="scientific">Iodobacter fluviatilis</name>
    <dbReference type="NCBI Taxonomy" id="537"/>
    <lineage>
        <taxon>Bacteria</taxon>
        <taxon>Pseudomonadati</taxon>
        <taxon>Pseudomonadota</taxon>
        <taxon>Betaproteobacteria</taxon>
        <taxon>Neisseriales</taxon>
        <taxon>Chitinibacteraceae</taxon>
        <taxon>Iodobacter</taxon>
    </lineage>
</organism>
<sequence length="68" mass="7909">MIWLFNGEKSLTCFIKYFSQIKPADSCLGFLFNKPYEMLIQIKIKAEVDRGGVKLTYFSASLWGEMDF</sequence>
<reference evidence="1 2" key="1">
    <citation type="submission" date="2018-01" db="EMBL/GenBank/DDBJ databases">
        <title>Genome sequence of Iodobacter sp. strain PCH194 isolated from Indian Trans-Himalaya.</title>
        <authorList>
            <person name="Kumar V."/>
            <person name="Thakur V."/>
            <person name="Kumar S."/>
            <person name="Singh D."/>
        </authorList>
    </citation>
    <scope>NUCLEOTIDE SEQUENCE [LARGE SCALE GENOMIC DNA]</scope>
    <source>
        <strain evidence="1 2">PCH194</strain>
    </source>
</reference>
<dbReference type="KEGG" id="ifl:C1H71_15135"/>
<evidence type="ECO:0000313" key="1">
    <source>
        <dbReference type="EMBL" id="QBC44734.1"/>
    </source>
</evidence>
<gene>
    <name evidence="1" type="ORF">C1H71_15135</name>
</gene>
<dbReference type="AlphaFoldDB" id="A0A7G3GC52"/>
<evidence type="ECO:0000313" key="2">
    <source>
        <dbReference type="Proteomes" id="UP000515917"/>
    </source>
</evidence>
<proteinExistence type="predicted"/>
<dbReference type="Proteomes" id="UP000515917">
    <property type="component" value="Chromosome"/>
</dbReference>